<organism evidence="2 3">
    <name type="scientific">Syntrophobacter fumaroxidans (strain DSM 10017 / MPOB)</name>
    <dbReference type="NCBI Taxonomy" id="335543"/>
    <lineage>
        <taxon>Bacteria</taxon>
        <taxon>Pseudomonadati</taxon>
        <taxon>Thermodesulfobacteriota</taxon>
        <taxon>Syntrophobacteria</taxon>
        <taxon>Syntrophobacterales</taxon>
        <taxon>Syntrophobacteraceae</taxon>
        <taxon>Syntrophobacter</taxon>
    </lineage>
</organism>
<gene>
    <name evidence="2" type="ordered locus">Sfum_4002</name>
</gene>
<sequence>MALVAVRVRAPPRAPVYRDLDFLIVREGPFYPAIIPLFEMTGSIHRGMIELRGMAQRAGFTPSERVAIKKAIVDAVEERRGNPNLKSNPVKCPELEKGEETRSIAAKRAGFTSEMTSRRAERVVNRGIPELVGLRGYP</sequence>
<protein>
    <submittedName>
        <fullName evidence="2">Uncharacterized protein</fullName>
    </submittedName>
</protein>
<evidence type="ECO:0000313" key="2">
    <source>
        <dbReference type="EMBL" id="ABK19668.1"/>
    </source>
</evidence>
<evidence type="ECO:0000256" key="1">
    <source>
        <dbReference type="SAM" id="MobiDB-lite"/>
    </source>
</evidence>
<dbReference type="InParanoid" id="A0LQG6"/>
<dbReference type="AlphaFoldDB" id="A0LQG6"/>
<dbReference type="Proteomes" id="UP000001784">
    <property type="component" value="Chromosome"/>
</dbReference>
<accession>A0LQG6</accession>
<dbReference type="KEGG" id="sfu:Sfum_4002"/>
<keyword evidence="3" id="KW-1185">Reference proteome</keyword>
<proteinExistence type="predicted"/>
<dbReference type="EMBL" id="CP000478">
    <property type="protein sequence ID" value="ABK19668.1"/>
    <property type="molecule type" value="Genomic_DNA"/>
</dbReference>
<dbReference type="HOGENOM" id="CLU_1854236_0_0_7"/>
<evidence type="ECO:0000313" key="3">
    <source>
        <dbReference type="Proteomes" id="UP000001784"/>
    </source>
</evidence>
<name>A0LQG6_SYNFM</name>
<reference evidence="2 3" key="1">
    <citation type="submission" date="2006-10" db="EMBL/GenBank/DDBJ databases">
        <title>Complete sequence of Syntrophobacter fumaroxidans MPOB.</title>
        <authorList>
            <consortium name="US DOE Joint Genome Institute"/>
            <person name="Copeland A."/>
            <person name="Lucas S."/>
            <person name="Lapidus A."/>
            <person name="Barry K."/>
            <person name="Detter J.C."/>
            <person name="Glavina del Rio T."/>
            <person name="Hammon N."/>
            <person name="Israni S."/>
            <person name="Pitluck S."/>
            <person name="Goltsman E.G."/>
            <person name="Martinez M."/>
            <person name="Schmutz J."/>
            <person name="Larimer F."/>
            <person name="Land M."/>
            <person name="Hauser L."/>
            <person name="Kyrpides N."/>
            <person name="Kim E."/>
            <person name="Boone D.R."/>
            <person name="Brockman F."/>
            <person name="Culley D."/>
            <person name="Ferry J."/>
            <person name="Gunsalus R."/>
            <person name="McInerney M.J."/>
            <person name="Morrison M."/>
            <person name="Plugge C."/>
            <person name="Rohlin L."/>
            <person name="Scholten J."/>
            <person name="Sieber J."/>
            <person name="Stams A.J.M."/>
            <person name="Worm P."/>
            <person name="Henstra A.M."/>
            <person name="Richardson P."/>
        </authorList>
    </citation>
    <scope>NUCLEOTIDE SEQUENCE [LARGE SCALE GENOMIC DNA]</scope>
    <source>
        <strain evidence="3">DSM 10017 / MPOB</strain>
    </source>
</reference>
<feature type="region of interest" description="Disordered" evidence="1">
    <location>
        <begin position="80"/>
        <end position="101"/>
    </location>
</feature>